<accession>A0A2N5V217</accession>
<organism evidence="2 3">
    <name type="scientific">Puccinia coronata f. sp. avenae</name>
    <dbReference type="NCBI Taxonomy" id="200324"/>
    <lineage>
        <taxon>Eukaryota</taxon>
        <taxon>Fungi</taxon>
        <taxon>Dikarya</taxon>
        <taxon>Basidiomycota</taxon>
        <taxon>Pucciniomycotina</taxon>
        <taxon>Pucciniomycetes</taxon>
        <taxon>Pucciniales</taxon>
        <taxon>Pucciniaceae</taxon>
        <taxon>Puccinia</taxon>
    </lineage>
</organism>
<gene>
    <name evidence="2" type="ORF">PCASD_04867</name>
</gene>
<feature type="transmembrane region" description="Helical" evidence="1">
    <location>
        <begin position="14"/>
        <end position="32"/>
    </location>
</feature>
<evidence type="ECO:0000313" key="3">
    <source>
        <dbReference type="Proteomes" id="UP000235392"/>
    </source>
</evidence>
<evidence type="ECO:0008006" key="4">
    <source>
        <dbReference type="Google" id="ProtNLM"/>
    </source>
</evidence>
<keyword evidence="1" id="KW-1133">Transmembrane helix</keyword>
<dbReference type="EMBL" id="PGCI01000061">
    <property type="protein sequence ID" value="PLW44052.1"/>
    <property type="molecule type" value="Genomic_DNA"/>
</dbReference>
<dbReference type="AlphaFoldDB" id="A0A2N5V217"/>
<protein>
    <recommendedName>
        <fullName evidence="4">AMP-dependent synthetase/ligase domain-containing protein</fullName>
    </recommendedName>
</protein>
<dbReference type="InterPro" id="IPR042099">
    <property type="entry name" value="ANL_N_sf"/>
</dbReference>
<dbReference type="Gene3D" id="3.40.50.12780">
    <property type="entry name" value="N-terminal domain of ligase-like"/>
    <property type="match status" value="1"/>
</dbReference>
<comment type="caution">
    <text evidence="2">The sequence shown here is derived from an EMBL/GenBank/DDBJ whole genome shotgun (WGS) entry which is preliminary data.</text>
</comment>
<dbReference type="Proteomes" id="UP000235392">
    <property type="component" value="Unassembled WGS sequence"/>
</dbReference>
<sequence length="563" mass="60867">METTWQDVLAFDQLAWVLSACIVLSYVVASIWNEENCSLVHPLILAHQARFSPTRKQGETPTITSSGATTHLLPTTPDRSVKSLLHLLLKAEGRLQQIDINSIVVSSAPHPLNVSCFIIDDFICPLSFLYQTQNIAFNTLVANVRNNLWSLLASTKTEDGNENHPRLLILCADPYLRLVLSLAAATLPIMTILATPKRSGTLPVEIQLALEPHIVHLCLVVSELPADMTKEVLGSKLATRCQIMPSHRLSAWFQSGNTETVAPDDLSELSKARLRIVSYSSRPDGQQTNKARVFEFTPENLLAGVTGSLGLFPLAGKLNAKDTIALELGGDEIWGSASSMAVAGLYSGASVYFFNGFKLLSECKPTVLLLKSMTAQILAEEVVQLSKLSLLKKLAIGRRLSKVFNGALGSPLPETTEWVGPHLRAMLTDDPITQSTATLIRAGFGVSLQRVYVHPVGAGPLLASQQYDFQLTRPHRPTTSTTVHCGPPGANVECKIVAVPEPALINHDAWKGKLLVRGPSVGSELTPDGDAAEAEDFHAVADVAQVLPNGTFQVFSRSLSGDD</sequence>
<name>A0A2N5V217_9BASI</name>
<evidence type="ECO:0000313" key="2">
    <source>
        <dbReference type="EMBL" id="PLW44052.1"/>
    </source>
</evidence>
<keyword evidence="1" id="KW-0472">Membrane</keyword>
<evidence type="ECO:0000256" key="1">
    <source>
        <dbReference type="SAM" id="Phobius"/>
    </source>
</evidence>
<proteinExistence type="predicted"/>
<reference evidence="2 3" key="1">
    <citation type="submission" date="2017-11" db="EMBL/GenBank/DDBJ databases">
        <title>De novo assembly and phasing of dikaryotic genomes from two isolates of Puccinia coronata f. sp. avenae, the causal agent of oat crown rust.</title>
        <authorList>
            <person name="Miller M.E."/>
            <person name="Zhang Y."/>
            <person name="Omidvar V."/>
            <person name="Sperschneider J."/>
            <person name="Schwessinger B."/>
            <person name="Raley C."/>
            <person name="Palmer J.M."/>
            <person name="Garnica D."/>
            <person name="Upadhyaya N."/>
            <person name="Rathjen J."/>
            <person name="Taylor J.M."/>
            <person name="Park R.F."/>
            <person name="Dodds P.N."/>
            <person name="Hirsch C.D."/>
            <person name="Kianian S.F."/>
            <person name="Figueroa M."/>
        </authorList>
    </citation>
    <scope>NUCLEOTIDE SEQUENCE [LARGE SCALE GENOMIC DNA]</scope>
    <source>
        <strain evidence="2">12SD80</strain>
    </source>
</reference>
<dbReference type="SUPFAM" id="SSF56801">
    <property type="entry name" value="Acetyl-CoA synthetase-like"/>
    <property type="match status" value="1"/>
</dbReference>
<keyword evidence="1" id="KW-0812">Transmembrane</keyword>